<dbReference type="RefSeq" id="WP_158868653.1">
    <property type="nucleotide sequence ID" value="NZ_CP046401.1"/>
</dbReference>
<evidence type="ECO:0000313" key="1">
    <source>
        <dbReference type="EMBL" id="QGY45510.1"/>
    </source>
</evidence>
<evidence type="ECO:0000313" key="2">
    <source>
        <dbReference type="Proteomes" id="UP000428260"/>
    </source>
</evidence>
<dbReference type="EMBL" id="CP046401">
    <property type="protein sequence ID" value="QGY45510.1"/>
    <property type="molecule type" value="Genomic_DNA"/>
</dbReference>
<keyword evidence="2" id="KW-1185">Reference proteome</keyword>
<sequence>MDAKKEHTIGFEGKPIFRYNPQFSSIEGNYNKPGNHQFVVPWQMAKMKEKEATFK</sequence>
<dbReference type="AlphaFoldDB" id="A0A6I6JWK4"/>
<accession>A0A6I6JWK4</accession>
<protein>
    <submittedName>
        <fullName evidence="1">Uncharacterized protein</fullName>
    </submittedName>
</protein>
<dbReference type="KEGG" id="mcos:GM418_18090"/>
<gene>
    <name evidence="1" type="ORF">GM418_18090</name>
</gene>
<dbReference type="Proteomes" id="UP000428260">
    <property type="component" value="Chromosome"/>
</dbReference>
<proteinExistence type="predicted"/>
<organism evidence="1 2">
    <name type="scientific">Maribellus comscasis</name>
    <dbReference type="NCBI Taxonomy" id="2681766"/>
    <lineage>
        <taxon>Bacteria</taxon>
        <taxon>Pseudomonadati</taxon>
        <taxon>Bacteroidota</taxon>
        <taxon>Bacteroidia</taxon>
        <taxon>Marinilabiliales</taxon>
        <taxon>Prolixibacteraceae</taxon>
        <taxon>Maribellus</taxon>
    </lineage>
</organism>
<name>A0A6I6JWK4_9BACT</name>
<reference evidence="1 2" key="1">
    <citation type="submission" date="2019-11" db="EMBL/GenBank/DDBJ databases">
        <authorList>
            <person name="Zheng R.K."/>
            <person name="Sun C.M."/>
        </authorList>
    </citation>
    <scope>NUCLEOTIDE SEQUENCE [LARGE SCALE GENOMIC DNA]</scope>
    <source>
        <strain evidence="1 2">WC007</strain>
    </source>
</reference>